<sequence>MLKVAWSPVYAHPLPEGHRFPMEKYNLLPEQLLYEGTLQQENFFEPPPIEDQYILNTHESTYWDKLRNQQLTPAEIRKTGFPLSPQLVFREVVIMNGTVQAALFALEYGVSMNIAGGTHHAFTNRGEGFCLLNDIAIAANYLLEKKLAARILIVDLDVHQGNGTAQIFQDKAEVFTFSMHGASNYPMHKEISDLDVALPDGITDAAYLKALDTHLPALIEQEVPDFIFYQSGVDILNTDKLGRLSVSLAGCRERDRKVLELCKRHHIPVAASMGGGYSERIADIVEAHANTFRLAQEIYF</sequence>
<dbReference type="AlphaFoldDB" id="A0A6C0GPC8"/>
<protein>
    <submittedName>
        <fullName evidence="4">Histone deacetylase</fullName>
    </submittedName>
</protein>
<dbReference type="GO" id="GO:0004407">
    <property type="term" value="F:histone deacetylase activity"/>
    <property type="evidence" value="ECO:0007669"/>
    <property type="project" value="InterPro"/>
</dbReference>
<dbReference type="InterPro" id="IPR037138">
    <property type="entry name" value="His_deacetylse_dom_sf"/>
</dbReference>
<dbReference type="InterPro" id="IPR023696">
    <property type="entry name" value="Ureohydrolase_dom_sf"/>
</dbReference>
<evidence type="ECO:0000259" key="3">
    <source>
        <dbReference type="Pfam" id="PF00850"/>
    </source>
</evidence>
<dbReference type="Gene3D" id="3.40.800.20">
    <property type="entry name" value="Histone deacetylase domain"/>
    <property type="match status" value="1"/>
</dbReference>
<dbReference type="SUPFAM" id="SSF52768">
    <property type="entry name" value="Arginase/deacetylase"/>
    <property type="match status" value="1"/>
</dbReference>
<feature type="domain" description="Histone deacetylase" evidence="3">
    <location>
        <begin position="18"/>
        <end position="289"/>
    </location>
</feature>
<dbReference type="Proteomes" id="UP000480178">
    <property type="component" value="Chromosome"/>
</dbReference>
<proteinExistence type="inferred from homology"/>
<dbReference type="PANTHER" id="PTHR10625:SF19">
    <property type="entry name" value="HISTONE DEACETYLASE 12"/>
    <property type="match status" value="1"/>
</dbReference>
<dbReference type="PANTHER" id="PTHR10625">
    <property type="entry name" value="HISTONE DEACETYLASE HDAC1-RELATED"/>
    <property type="match status" value="1"/>
</dbReference>
<name>A0A6C0GPC8_9BACT</name>
<dbReference type="KEGG" id="rhoz:GXP67_26310"/>
<dbReference type="PRINTS" id="PR01270">
    <property type="entry name" value="HDASUPER"/>
</dbReference>
<keyword evidence="2" id="KW-0378">Hydrolase</keyword>
<evidence type="ECO:0000256" key="1">
    <source>
        <dbReference type="ARBA" id="ARBA00005947"/>
    </source>
</evidence>
<evidence type="ECO:0000313" key="4">
    <source>
        <dbReference type="EMBL" id="QHT69906.1"/>
    </source>
</evidence>
<comment type="similarity">
    <text evidence="1">Belongs to the histone deacetylase family.</text>
</comment>
<dbReference type="GO" id="GO:0040029">
    <property type="term" value="P:epigenetic regulation of gene expression"/>
    <property type="evidence" value="ECO:0007669"/>
    <property type="project" value="TreeGrafter"/>
</dbReference>
<dbReference type="InterPro" id="IPR023801">
    <property type="entry name" value="His_deacetylse_dom"/>
</dbReference>
<evidence type="ECO:0000256" key="2">
    <source>
        <dbReference type="ARBA" id="ARBA00022801"/>
    </source>
</evidence>
<organism evidence="4 5">
    <name type="scientific">Rhodocytophaga rosea</name>
    <dbReference type="NCBI Taxonomy" id="2704465"/>
    <lineage>
        <taxon>Bacteria</taxon>
        <taxon>Pseudomonadati</taxon>
        <taxon>Bacteroidota</taxon>
        <taxon>Cytophagia</taxon>
        <taxon>Cytophagales</taxon>
        <taxon>Rhodocytophagaceae</taxon>
        <taxon>Rhodocytophaga</taxon>
    </lineage>
</organism>
<dbReference type="GO" id="GO:0016787">
    <property type="term" value="F:hydrolase activity"/>
    <property type="evidence" value="ECO:0007669"/>
    <property type="project" value="UniProtKB-KW"/>
</dbReference>
<dbReference type="CDD" id="cd09993">
    <property type="entry name" value="HDAC_classIV"/>
    <property type="match status" value="1"/>
</dbReference>
<dbReference type="InterPro" id="IPR044150">
    <property type="entry name" value="HDAC_classIV"/>
</dbReference>
<dbReference type="EMBL" id="CP048222">
    <property type="protein sequence ID" value="QHT69906.1"/>
    <property type="molecule type" value="Genomic_DNA"/>
</dbReference>
<evidence type="ECO:0000313" key="5">
    <source>
        <dbReference type="Proteomes" id="UP000480178"/>
    </source>
</evidence>
<dbReference type="InterPro" id="IPR000286">
    <property type="entry name" value="HDACs"/>
</dbReference>
<keyword evidence="5" id="KW-1185">Reference proteome</keyword>
<reference evidence="4 5" key="1">
    <citation type="submission" date="2020-01" db="EMBL/GenBank/DDBJ databases">
        <authorList>
            <person name="Kim M.K."/>
        </authorList>
    </citation>
    <scope>NUCLEOTIDE SEQUENCE [LARGE SCALE GENOMIC DNA]</scope>
    <source>
        <strain evidence="4 5">172606-1</strain>
    </source>
</reference>
<gene>
    <name evidence="4" type="ORF">GXP67_26310</name>
</gene>
<dbReference type="RefSeq" id="WP_162445889.1">
    <property type="nucleotide sequence ID" value="NZ_CP048222.1"/>
</dbReference>
<accession>A0A6C0GPC8</accession>
<dbReference type="Pfam" id="PF00850">
    <property type="entry name" value="Hist_deacetyl"/>
    <property type="match status" value="1"/>
</dbReference>